<dbReference type="PANTHER" id="PTHR17490:SF16">
    <property type="entry name" value="THREONYLCARBAMOYL-AMP SYNTHASE"/>
    <property type="match status" value="1"/>
</dbReference>
<evidence type="ECO:0000256" key="7">
    <source>
        <dbReference type="ARBA" id="ARBA00022695"/>
    </source>
</evidence>
<dbReference type="InterPro" id="IPR050156">
    <property type="entry name" value="TC-AMP_synthase_SUA5"/>
</dbReference>
<dbReference type="STRING" id="1678841.TBC1_11681"/>
<dbReference type="Proteomes" id="UP000053091">
    <property type="component" value="Unassembled WGS sequence"/>
</dbReference>
<comment type="subcellular location">
    <subcellularLocation>
        <location evidence="1">Cytoplasm</location>
    </subcellularLocation>
</comment>
<dbReference type="RefSeq" id="WP_236695634.1">
    <property type="nucleotide sequence ID" value="NZ_DF968182.1"/>
</dbReference>
<dbReference type="GO" id="GO:0005737">
    <property type="term" value="C:cytoplasm"/>
    <property type="evidence" value="ECO:0007669"/>
    <property type="project" value="UniProtKB-SubCell"/>
</dbReference>
<evidence type="ECO:0000256" key="5">
    <source>
        <dbReference type="ARBA" id="ARBA00022679"/>
    </source>
</evidence>
<evidence type="ECO:0000256" key="1">
    <source>
        <dbReference type="ARBA" id="ARBA00004496"/>
    </source>
</evidence>
<accession>A0A0S7BZW9</accession>
<dbReference type="Pfam" id="PF01300">
    <property type="entry name" value="Sua5_yciO_yrdC"/>
    <property type="match status" value="1"/>
</dbReference>
<sequence length="192" mass="21473">MMNDKEKEEIQKTVKVLKNGGVILYPTDTVWGLGCDALNARAVDKIYKIKKRQESKSLIILLDSFEALNEYVVKVPEIAEDLISSIEKPVTVIYDNARNLPRNISAPDGTIAIRVVRDVFCKNLIAALGRPLVSSSANISGEPTPLVFSQITPDIMNKVDYCVQLYHDQFNQAKASTIIRLFSNGDYKVIRD</sequence>
<dbReference type="GO" id="GO:0005524">
    <property type="term" value="F:ATP binding"/>
    <property type="evidence" value="ECO:0007669"/>
    <property type="project" value="UniProtKB-KW"/>
</dbReference>
<dbReference type="InterPro" id="IPR017945">
    <property type="entry name" value="DHBP_synth_RibB-like_a/b_dom"/>
</dbReference>
<keyword evidence="9" id="KW-0067">ATP-binding</keyword>
<keyword evidence="7" id="KW-0548">Nucleotidyltransferase</keyword>
<gene>
    <name evidence="13" type="ORF">TBC1_11681</name>
</gene>
<evidence type="ECO:0000256" key="8">
    <source>
        <dbReference type="ARBA" id="ARBA00022741"/>
    </source>
</evidence>
<reference evidence="13" key="1">
    <citation type="journal article" date="2015" name="Genome Announc.">
        <title>Draft Genome Sequence of Bacteroidales Strain TBC1, a Novel Isolate from a Methanogenic Wastewater Treatment System.</title>
        <authorList>
            <person name="Tourlousse D.M."/>
            <person name="Matsuura N."/>
            <person name="Sun L."/>
            <person name="Toyonaga M."/>
            <person name="Kuroda K."/>
            <person name="Ohashi A."/>
            <person name="Cruz R."/>
            <person name="Yamaguchi T."/>
            <person name="Sekiguchi Y."/>
        </authorList>
    </citation>
    <scope>NUCLEOTIDE SEQUENCE [LARGE SCALE GENOMIC DNA]</scope>
    <source>
        <strain evidence="13">TBC1</strain>
    </source>
</reference>
<keyword evidence="4" id="KW-0963">Cytoplasm</keyword>
<feature type="domain" description="YrdC-like" evidence="12">
    <location>
        <begin position="7"/>
        <end position="192"/>
    </location>
</feature>
<keyword evidence="8" id="KW-0547">Nucleotide-binding</keyword>
<evidence type="ECO:0000256" key="11">
    <source>
        <dbReference type="ARBA" id="ARBA00048366"/>
    </source>
</evidence>
<evidence type="ECO:0000256" key="4">
    <source>
        <dbReference type="ARBA" id="ARBA00022490"/>
    </source>
</evidence>
<keyword evidence="14" id="KW-1185">Reference proteome</keyword>
<dbReference type="SUPFAM" id="SSF55821">
    <property type="entry name" value="YrdC/RibB"/>
    <property type="match status" value="1"/>
</dbReference>
<evidence type="ECO:0000256" key="2">
    <source>
        <dbReference type="ARBA" id="ARBA00007663"/>
    </source>
</evidence>
<dbReference type="GO" id="GO:0008033">
    <property type="term" value="P:tRNA processing"/>
    <property type="evidence" value="ECO:0007669"/>
    <property type="project" value="UniProtKB-KW"/>
</dbReference>
<dbReference type="NCBIfam" id="TIGR00057">
    <property type="entry name" value="L-threonylcarbamoyladenylate synthase"/>
    <property type="match status" value="1"/>
</dbReference>
<dbReference type="PROSITE" id="PS51163">
    <property type="entry name" value="YRDC"/>
    <property type="match status" value="1"/>
</dbReference>
<evidence type="ECO:0000256" key="6">
    <source>
        <dbReference type="ARBA" id="ARBA00022694"/>
    </source>
</evidence>
<dbReference type="GO" id="GO:0006450">
    <property type="term" value="P:regulation of translational fidelity"/>
    <property type="evidence" value="ECO:0007669"/>
    <property type="project" value="TreeGrafter"/>
</dbReference>
<dbReference type="Gene3D" id="3.90.870.10">
    <property type="entry name" value="DHBP synthase"/>
    <property type="match status" value="1"/>
</dbReference>
<dbReference type="EC" id="2.7.7.87" evidence="3"/>
<evidence type="ECO:0000256" key="9">
    <source>
        <dbReference type="ARBA" id="ARBA00022840"/>
    </source>
</evidence>
<evidence type="ECO:0000313" key="14">
    <source>
        <dbReference type="Proteomes" id="UP000053091"/>
    </source>
</evidence>
<protein>
    <recommendedName>
        <fullName evidence="10">L-threonylcarbamoyladenylate synthase</fullName>
        <ecNumber evidence="3">2.7.7.87</ecNumber>
    </recommendedName>
    <alternativeName>
        <fullName evidence="10">L-threonylcarbamoyladenylate synthase</fullName>
    </alternativeName>
</protein>
<evidence type="ECO:0000256" key="10">
    <source>
        <dbReference type="ARBA" id="ARBA00029774"/>
    </source>
</evidence>
<organism evidence="13">
    <name type="scientific">Lentimicrobium saccharophilum</name>
    <dbReference type="NCBI Taxonomy" id="1678841"/>
    <lineage>
        <taxon>Bacteria</taxon>
        <taxon>Pseudomonadati</taxon>
        <taxon>Bacteroidota</taxon>
        <taxon>Bacteroidia</taxon>
        <taxon>Bacteroidales</taxon>
        <taxon>Lentimicrobiaceae</taxon>
        <taxon>Lentimicrobium</taxon>
    </lineage>
</organism>
<dbReference type="GO" id="GO:0003725">
    <property type="term" value="F:double-stranded RNA binding"/>
    <property type="evidence" value="ECO:0007669"/>
    <property type="project" value="InterPro"/>
</dbReference>
<dbReference type="EMBL" id="DF968182">
    <property type="protein sequence ID" value="GAP42550.1"/>
    <property type="molecule type" value="Genomic_DNA"/>
</dbReference>
<dbReference type="GO" id="GO:0000049">
    <property type="term" value="F:tRNA binding"/>
    <property type="evidence" value="ECO:0007669"/>
    <property type="project" value="TreeGrafter"/>
</dbReference>
<dbReference type="PATRIC" id="fig|1678841.3.peg.769"/>
<dbReference type="AlphaFoldDB" id="A0A0S7BZW9"/>
<comment type="similarity">
    <text evidence="2">Belongs to the SUA5 family.</text>
</comment>
<evidence type="ECO:0000259" key="12">
    <source>
        <dbReference type="PROSITE" id="PS51163"/>
    </source>
</evidence>
<dbReference type="GO" id="GO:0061710">
    <property type="term" value="F:L-threonylcarbamoyladenylate synthase"/>
    <property type="evidence" value="ECO:0007669"/>
    <property type="project" value="UniProtKB-EC"/>
</dbReference>
<evidence type="ECO:0000313" key="13">
    <source>
        <dbReference type="EMBL" id="GAP42550.1"/>
    </source>
</evidence>
<dbReference type="InterPro" id="IPR006070">
    <property type="entry name" value="Sua5-like_dom"/>
</dbReference>
<keyword evidence="6" id="KW-0819">tRNA processing</keyword>
<name>A0A0S7BZW9_9BACT</name>
<proteinExistence type="inferred from homology"/>
<comment type="catalytic activity">
    <reaction evidence="11">
        <text>L-threonine + hydrogencarbonate + ATP = L-threonylcarbamoyladenylate + diphosphate + H2O</text>
        <dbReference type="Rhea" id="RHEA:36407"/>
        <dbReference type="ChEBI" id="CHEBI:15377"/>
        <dbReference type="ChEBI" id="CHEBI:17544"/>
        <dbReference type="ChEBI" id="CHEBI:30616"/>
        <dbReference type="ChEBI" id="CHEBI:33019"/>
        <dbReference type="ChEBI" id="CHEBI:57926"/>
        <dbReference type="ChEBI" id="CHEBI:73682"/>
        <dbReference type="EC" id="2.7.7.87"/>
    </reaction>
</comment>
<evidence type="ECO:0000256" key="3">
    <source>
        <dbReference type="ARBA" id="ARBA00012584"/>
    </source>
</evidence>
<dbReference type="PANTHER" id="PTHR17490">
    <property type="entry name" value="SUA5"/>
    <property type="match status" value="1"/>
</dbReference>
<keyword evidence="5" id="KW-0808">Transferase</keyword>